<evidence type="ECO:0000256" key="1">
    <source>
        <dbReference type="SAM" id="Phobius"/>
    </source>
</evidence>
<proteinExistence type="predicted"/>
<dbReference type="RefSeq" id="WP_099017873.1">
    <property type="nucleotide sequence ID" value="NZ_NIHB01000001.1"/>
</dbReference>
<gene>
    <name evidence="2" type="ORF">C8D91_0351</name>
</gene>
<comment type="caution">
    <text evidence="2">The sequence shown here is derived from an EMBL/GenBank/DDBJ whole genome shotgun (WGS) entry which is preliminary data.</text>
</comment>
<feature type="transmembrane region" description="Helical" evidence="1">
    <location>
        <begin position="63"/>
        <end position="81"/>
    </location>
</feature>
<accession>A0A4R6XXY9</accession>
<evidence type="ECO:0000313" key="2">
    <source>
        <dbReference type="EMBL" id="TDR23489.1"/>
    </source>
</evidence>
<evidence type="ECO:0000313" key="3">
    <source>
        <dbReference type="Proteomes" id="UP000295724"/>
    </source>
</evidence>
<protein>
    <submittedName>
        <fullName evidence="2">Uncharacterized protein</fullName>
    </submittedName>
</protein>
<organism evidence="2 3">
    <name type="scientific">Marinicella litoralis</name>
    <dbReference type="NCBI Taxonomy" id="644220"/>
    <lineage>
        <taxon>Bacteria</taxon>
        <taxon>Pseudomonadati</taxon>
        <taxon>Pseudomonadota</taxon>
        <taxon>Gammaproteobacteria</taxon>
        <taxon>Lysobacterales</taxon>
        <taxon>Marinicellaceae</taxon>
        <taxon>Marinicella</taxon>
    </lineage>
</organism>
<sequence length="138" mass="14234">MNSMTRNVLAVIVGLVVGAAVNMGLVNIGPMVIPVPAGADVTTMEGLKESMNLFAPKNFLFPFLAHALGTLVGAFVAAKLAATHQMRCAMIIGLAFLIGGIAMVVMVGGPIWFMAADLLLAYLPMAYLGGLMAGKKAA</sequence>
<feature type="transmembrane region" description="Helical" evidence="1">
    <location>
        <begin position="88"/>
        <end position="105"/>
    </location>
</feature>
<reference evidence="2 3" key="1">
    <citation type="submission" date="2019-03" db="EMBL/GenBank/DDBJ databases">
        <title>Genomic Encyclopedia of Type Strains, Phase IV (KMG-IV): sequencing the most valuable type-strain genomes for metagenomic binning, comparative biology and taxonomic classification.</title>
        <authorList>
            <person name="Goeker M."/>
        </authorList>
    </citation>
    <scope>NUCLEOTIDE SEQUENCE [LARGE SCALE GENOMIC DNA]</scope>
    <source>
        <strain evidence="2 3">DSM 25488</strain>
    </source>
</reference>
<keyword evidence="1" id="KW-1133">Transmembrane helix</keyword>
<keyword evidence="1" id="KW-0812">Transmembrane</keyword>
<keyword evidence="1" id="KW-0472">Membrane</keyword>
<name>A0A4R6XXY9_9GAMM</name>
<dbReference type="Proteomes" id="UP000295724">
    <property type="component" value="Unassembled WGS sequence"/>
</dbReference>
<keyword evidence="3" id="KW-1185">Reference proteome</keyword>
<dbReference type="EMBL" id="SNZB01000001">
    <property type="protein sequence ID" value="TDR23489.1"/>
    <property type="molecule type" value="Genomic_DNA"/>
</dbReference>
<feature type="transmembrane region" description="Helical" evidence="1">
    <location>
        <begin position="111"/>
        <end position="133"/>
    </location>
</feature>
<dbReference type="AlphaFoldDB" id="A0A4R6XXY9"/>
<dbReference type="OrthoDB" id="6025129at2"/>